<feature type="domain" description="2EXR" evidence="2">
    <location>
        <begin position="57"/>
        <end position="176"/>
    </location>
</feature>
<dbReference type="InterPro" id="IPR045518">
    <property type="entry name" value="2EXR"/>
</dbReference>
<dbReference type="PANTHER" id="PTHR35910:SF6">
    <property type="entry name" value="2EXR DOMAIN-CONTAINING PROTEIN"/>
    <property type="match status" value="1"/>
</dbReference>
<dbReference type="OrthoDB" id="3540486at2759"/>
<proteinExistence type="predicted"/>
<protein>
    <recommendedName>
        <fullName evidence="2">2EXR domain-containing protein</fullName>
    </recommendedName>
</protein>
<gene>
    <name evidence="3" type="ORF">DHEL01_v202407</name>
</gene>
<name>A0A2P5I9K4_DIAHE</name>
<comment type="caution">
    <text evidence="3">The sequence shown here is derived from an EMBL/GenBank/DDBJ whole genome shotgun (WGS) entry which is preliminary data.</text>
</comment>
<dbReference type="Pfam" id="PF20150">
    <property type="entry name" value="2EXR"/>
    <property type="match status" value="1"/>
</dbReference>
<evidence type="ECO:0000256" key="1">
    <source>
        <dbReference type="SAM" id="MobiDB-lite"/>
    </source>
</evidence>
<evidence type="ECO:0000259" key="2">
    <source>
        <dbReference type="Pfam" id="PF20150"/>
    </source>
</evidence>
<dbReference type="PANTHER" id="PTHR35910">
    <property type="entry name" value="2EXR DOMAIN-CONTAINING PROTEIN"/>
    <property type="match status" value="1"/>
</dbReference>
<dbReference type="AlphaFoldDB" id="A0A2P5I9K4"/>
<dbReference type="EMBL" id="MAVT02000131">
    <property type="protein sequence ID" value="POS79184.1"/>
    <property type="molecule type" value="Genomic_DNA"/>
</dbReference>
<organism evidence="3 4">
    <name type="scientific">Diaporthe helianthi</name>
    <dbReference type="NCBI Taxonomy" id="158607"/>
    <lineage>
        <taxon>Eukaryota</taxon>
        <taxon>Fungi</taxon>
        <taxon>Dikarya</taxon>
        <taxon>Ascomycota</taxon>
        <taxon>Pezizomycotina</taxon>
        <taxon>Sordariomycetes</taxon>
        <taxon>Sordariomycetidae</taxon>
        <taxon>Diaporthales</taxon>
        <taxon>Diaporthaceae</taxon>
        <taxon>Diaporthe</taxon>
    </lineage>
</organism>
<reference evidence="3" key="1">
    <citation type="submission" date="2017-09" db="EMBL/GenBank/DDBJ databases">
        <title>Polyketide synthases of a Diaporthe helianthi virulent isolate.</title>
        <authorList>
            <person name="Baroncelli R."/>
        </authorList>
    </citation>
    <scope>NUCLEOTIDE SEQUENCE [LARGE SCALE GENOMIC DNA]</scope>
    <source>
        <strain evidence="3">7/96</strain>
    </source>
</reference>
<evidence type="ECO:0000313" key="3">
    <source>
        <dbReference type="EMBL" id="POS79184.1"/>
    </source>
</evidence>
<sequence>MVDRPTFTRSAQYIKLECCATNTNPTAILFFVCFIRRLDALVNLLINDRTPNMLASFHLFPKLPQEIRDAIWRECLPRRVIEIDWPTEEEVFDIEYEWDDDDRPISRGLICHLKRTSLINAKPPIISRVCGESRAVAFETGALLEHSQYPRQLDPPQPLLYHGMRRQWVDRTRDTVVHLHFNSCNEGWFQDWLNVYGNPLRLLQDAMFPTQAIRSINETFLFLMKEEESRDMVESMSKILACLDVVVLHTEEEPAIQSGLFGMLGEERIVMVDPFDEKRIQRFRDFWTRHRNRPDKLTEKFFEECIASDPVQCRRTVLQLLNDLKGDWLRERWFDTTGAWVEEQSPYGHMQRVHKPRKVPGLVQEEEHKNSGAGTEEEEEQ</sequence>
<keyword evidence="4" id="KW-1185">Reference proteome</keyword>
<accession>A0A2P5I9K4</accession>
<dbReference type="STRING" id="158607.A0A2P5I9K4"/>
<dbReference type="Proteomes" id="UP000094444">
    <property type="component" value="Unassembled WGS sequence"/>
</dbReference>
<feature type="region of interest" description="Disordered" evidence="1">
    <location>
        <begin position="347"/>
        <end position="381"/>
    </location>
</feature>
<evidence type="ECO:0000313" key="4">
    <source>
        <dbReference type="Proteomes" id="UP000094444"/>
    </source>
</evidence>
<dbReference type="InParanoid" id="A0A2P5I9K4"/>